<dbReference type="Gene3D" id="3.10.129.10">
    <property type="entry name" value="Hotdog Thioesterase"/>
    <property type="match status" value="1"/>
</dbReference>
<dbReference type="GO" id="GO:0047617">
    <property type="term" value="F:fatty acyl-CoA hydrolase activity"/>
    <property type="evidence" value="ECO:0007669"/>
    <property type="project" value="TreeGrafter"/>
</dbReference>
<sequence>MPAILRSLRGLGQAMGQANRRMVWVRGMATELPRSGWPIRHKAKVQWGNQDAYMHVNNCQYYRWWETAHILYLREIGMMLKGNAKDPEGAIIARNECHFLKPVNFPDEITVSCRATSLGNTSINIEYLLENGANEKCATGSATLVLFDYVGEKKLPISDELRWKIMNLEEAAA</sequence>
<dbReference type="PANTHER" id="PTHR31793">
    <property type="entry name" value="4-HYDROXYBENZOYL-COA THIOESTERASE FAMILY MEMBER"/>
    <property type="match status" value="1"/>
</dbReference>
<reference evidence="1" key="1">
    <citation type="submission" date="2021-01" db="EMBL/GenBank/DDBJ databases">
        <authorList>
            <person name="Corre E."/>
            <person name="Pelletier E."/>
            <person name="Niang G."/>
            <person name="Scheremetjew M."/>
            <person name="Finn R."/>
            <person name="Kale V."/>
            <person name="Holt S."/>
            <person name="Cochrane G."/>
            <person name="Meng A."/>
            <person name="Brown T."/>
            <person name="Cohen L."/>
        </authorList>
    </citation>
    <scope>NUCLEOTIDE SEQUENCE</scope>
    <source>
        <strain evidence="1">CCMP2058</strain>
    </source>
</reference>
<accession>A0A7S0CUB2</accession>
<name>A0A7S0CUB2_9EUKA</name>
<proteinExistence type="predicted"/>
<dbReference type="AlphaFoldDB" id="A0A7S0CUB2"/>
<protein>
    <recommendedName>
        <fullName evidence="2">Thioesterase domain-containing protein</fullName>
    </recommendedName>
</protein>
<dbReference type="InterPro" id="IPR050563">
    <property type="entry name" value="4-hydroxybenzoyl-CoA_TE"/>
</dbReference>
<gene>
    <name evidence="1" type="ORF">LAMO00422_LOCUS2181</name>
</gene>
<dbReference type="CDD" id="cd00586">
    <property type="entry name" value="4HBT"/>
    <property type="match status" value="1"/>
</dbReference>
<dbReference type="SUPFAM" id="SSF54637">
    <property type="entry name" value="Thioesterase/thiol ester dehydrase-isomerase"/>
    <property type="match status" value="1"/>
</dbReference>
<dbReference type="InterPro" id="IPR029069">
    <property type="entry name" value="HotDog_dom_sf"/>
</dbReference>
<dbReference type="Pfam" id="PF13279">
    <property type="entry name" value="4HBT_2"/>
    <property type="match status" value="1"/>
</dbReference>
<dbReference type="PANTHER" id="PTHR31793:SF39">
    <property type="entry name" value="THIOESTERASE_THIOL ESTER DEHYDRASE-ISOMERASE"/>
    <property type="match status" value="1"/>
</dbReference>
<evidence type="ECO:0000313" key="1">
    <source>
        <dbReference type="EMBL" id="CAD8432563.1"/>
    </source>
</evidence>
<evidence type="ECO:0008006" key="2">
    <source>
        <dbReference type="Google" id="ProtNLM"/>
    </source>
</evidence>
<organism evidence="1">
    <name type="scientific">Amorphochlora amoebiformis</name>
    <dbReference type="NCBI Taxonomy" id="1561963"/>
    <lineage>
        <taxon>Eukaryota</taxon>
        <taxon>Sar</taxon>
        <taxon>Rhizaria</taxon>
        <taxon>Cercozoa</taxon>
        <taxon>Chlorarachniophyceae</taxon>
        <taxon>Amorphochlora</taxon>
    </lineage>
</organism>
<dbReference type="EMBL" id="HBEM01003134">
    <property type="protein sequence ID" value="CAD8432563.1"/>
    <property type="molecule type" value="Transcribed_RNA"/>
</dbReference>